<keyword evidence="2" id="KW-0186">Copper</keyword>
<feature type="chain" id="PRO_5046093450" evidence="3">
    <location>
        <begin position="28"/>
        <end position="146"/>
    </location>
</feature>
<dbReference type="RefSeq" id="WP_254572379.1">
    <property type="nucleotide sequence ID" value="NZ_CP098502.1"/>
</dbReference>
<evidence type="ECO:0000256" key="1">
    <source>
        <dbReference type="ARBA" id="ARBA00022723"/>
    </source>
</evidence>
<organism evidence="5 6">
    <name type="scientific">Paraconexibacter antarcticus</name>
    <dbReference type="NCBI Taxonomy" id="2949664"/>
    <lineage>
        <taxon>Bacteria</taxon>
        <taxon>Bacillati</taxon>
        <taxon>Actinomycetota</taxon>
        <taxon>Thermoleophilia</taxon>
        <taxon>Solirubrobacterales</taxon>
        <taxon>Paraconexibacteraceae</taxon>
        <taxon>Paraconexibacter</taxon>
    </lineage>
</organism>
<feature type="signal peptide" evidence="3">
    <location>
        <begin position="1"/>
        <end position="27"/>
    </location>
</feature>
<dbReference type="SUPFAM" id="SSF49503">
    <property type="entry name" value="Cupredoxins"/>
    <property type="match status" value="1"/>
</dbReference>
<dbReference type="Pfam" id="PF00127">
    <property type="entry name" value="Copper-bind"/>
    <property type="match status" value="1"/>
</dbReference>
<dbReference type="EMBL" id="CP098502">
    <property type="protein sequence ID" value="UTI65700.1"/>
    <property type="molecule type" value="Genomic_DNA"/>
</dbReference>
<proteinExistence type="predicted"/>
<evidence type="ECO:0000256" key="2">
    <source>
        <dbReference type="ARBA" id="ARBA00023008"/>
    </source>
</evidence>
<evidence type="ECO:0000313" key="6">
    <source>
        <dbReference type="Proteomes" id="UP001056035"/>
    </source>
</evidence>
<keyword evidence="3" id="KW-0732">Signal</keyword>
<keyword evidence="1" id="KW-0479">Metal-binding</keyword>
<dbReference type="InterPro" id="IPR008972">
    <property type="entry name" value="Cupredoxin"/>
</dbReference>
<gene>
    <name evidence="5" type="ORF">NBH00_05675</name>
</gene>
<accession>A0ABY5DYL4</accession>
<keyword evidence="6" id="KW-1185">Reference proteome</keyword>
<evidence type="ECO:0000259" key="4">
    <source>
        <dbReference type="Pfam" id="PF00127"/>
    </source>
</evidence>
<name>A0ABY5DYL4_9ACTN</name>
<sequence length="146" mass="15468">MRRVIRTPLTVALASLAAAGAAAGAVAAVAGATTTARPQKKSVSVNDNFYGPAKLTITKGSTVTWKWPADVGDSHDVKLTKKPSGAKFTFKSPDTGKKVTKGTFQSPPFASGPAKFVVTGFNKPGRYHLICTFHETEMQMDITVKK</sequence>
<evidence type="ECO:0000313" key="5">
    <source>
        <dbReference type="EMBL" id="UTI65700.1"/>
    </source>
</evidence>
<feature type="domain" description="Blue (type 1) copper" evidence="4">
    <location>
        <begin position="46"/>
        <end position="145"/>
    </location>
</feature>
<dbReference type="Proteomes" id="UP001056035">
    <property type="component" value="Chromosome"/>
</dbReference>
<dbReference type="Gene3D" id="2.60.40.420">
    <property type="entry name" value="Cupredoxins - blue copper proteins"/>
    <property type="match status" value="1"/>
</dbReference>
<reference evidence="5 6" key="1">
    <citation type="submission" date="2022-06" db="EMBL/GenBank/DDBJ databases">
        <title>Paraconexibacter antarcticus.</title>
        <authorList>
            <person name="Kim C.S."/>
        </authorList>
    </citation>
    <scope>NUCLEOTIDE SEQUENCE [LARGE SCALE GENOMIC DNA]</scope>
    <source>
        <strain evidence="5 6">02-257</strain>
    </source>
</reference>
<evidence type="ECO:0000256" key="3">
    <source>
        <dbReference type="SAM" id="SignalP"/>
    </source>
</evidence>
<dbReference type="InterPro" id="IPR000923">
    <property type="entry name" value="BlueCu_1"/>
</dbReference>
<protein>
    <submittedName>
        <fullName evidence="5">Plastocyanin/azurin family copper-binding protein</fullName>
    </submittedName>
</protein>